<accession>A0A1G4WYI1</accession>
<reference evidence="10" key="1">
    <citation type="submission" date="2016-10" db="EMBL/GenBank/DDBJ databases">
        <authorList>
            <person name="Varghese N."/>
            <person name="Submissions S."/>
        </authorList>
    </citation>
    <scope>NUCLEOTIDE SEQUENCE [LARGE SCALE GENOMIC DNA]</scope>
    <source>
        <strain evidence="10">UNC267MFSha1.1M11</strain>
    </source>
</reference>
<dbReference type="CDD" id="cd05466">
    <property type="entry name" value="PBP2_LTTR_substrate"/>
    <property type="match status" value="1"/>
</dbReference>
<evidence type="ECO:0000256" key="1">
    <source>
        <dbReference type="ARBA" id="ARBA00009437"/>
    </source>
</evidence>
<dbReference type="SUPFAM" id="SSF46785">
    <property type="entry name" value="Winged helix' DNA-binding domain"/>
    <property type="match status" value="1"/>
</dbReference>
<dbReference type="STRING" id="1502745.SAMN02799620_05560"/>
<evidence type="ECO:0000256" key="2">
    <source>
        <dbReference type="ARBA" id="ARBA00023015"/>
    </source>
</evidence>
<evidence type="ECO:0000256" key="6">
    <source>
        <dbReference type="ARBA" id="ARBA00040885"/>
    </source>
</evidence>
<dbReference type="EMBL" id="FMUB01000015">
    <property type="protein sequence ID" value="SCX32365.1"/>
    <property type="molecule type" value="Genomic_DNA"/>
</dbReference>
<dbReference type="GO" id="GO:0032993">
    <property type="term" value="C:protein-DNA complex"/>
    <property type="evidence" value="ECO:0007669"/>
    <property type="project" value="TreeGrafter"/>
</dbReference>
<dbReference type="GO" id="GO:0003700">
    <property type="term" value="F:DNA-binding transcription factor activity"/>
    <property type="evidence" value="ECO:0007669"/>
    <property type="project" value="InterPro"/>
</dbReference>
<dbReference type="Gene3D" id="1.10.10.10">
    <property type="entry name" value="Winged helix-like DNA-binding domain superfamily/Winged helix DNA-binding domain"/>
    <property type="match status" value="1"/>
</dbReference>
<keyword evidence="3 9" id="KW-0238">DNA-binding</keyword>
<keyword evidence="5" id="KW-0804">Transcription</keyword>
<evidence type="ECO:0000259" key="8">
    <source>
        <dbReference type="PROSITE" id="PS50931"/>
    </source>
</evidence>
<evidence type="ECO:0000313" key="10">
    <source>
        <dbReference type="Proteomes" id="UP000199707"/>
    </source>
</evidence>
<comment type="function">
    <text evidence="7">Required for the induction the katG gene for catalase. Involved in the response to hydrogen peroxide.</text>
</comment>
<comment type="similarity">
    <text evidence="1">Belongs to the LysR transcriptional regulatory family.</text>
</comment>
<dbReference type="InterPro" id="IPR036390">
    <property type="entry name" value="WH_DNA-bd_sf"/>
</dbReference>
<sequence>MVSIDLRLLRYLVATVDEGSATRAAAALHVTQPVLSRQLRQLETQSGLRLFDRDGRRLRLTHAGEEFLPRARKLLREADALGEAAHALASGRLQRLHLAVPSTTLTDVLAPFVATLGRDDPVPLLRGLDPRGAEAAIASGADLAIVHRPPPRALASRPLAVLPVLAYVRRRDPWADRGRVALAELVTRTLVLLTEEFRTRVLLDAAADRADLAYDEVIECTDAQVAQALAAADRGVAVVSDDPRFDLVPLGIEAPDGPVRIRLYAAWDRRHHAARVLAGFADRLAAFCVDRYGPEVAAG</sequence>
<name>A0A1G4WYI1_9MYCO</name>
<dbReference type="FunFam" id="1.10.10.10:FF:000001">
    <property type="entry name" value="LysR family transcriptional regulator"/>
    <property type="match status" value="1"/>
</dbReference>
<dbReference type="PROSITE" id="PS50931">
    <property type="entry name" value="HTH_LYSR"/>
    <property type="match status" value="1"/>
</dbReference>
<dbReference type="InterPro" id="IPR000847">
    <property type="entry name" value="LysR_HTH_N"/>
</dbReference>
<evidence type="ECO:0000313" key="9">
    <source>
        <dbReference type="EMBL" id="SCX32365.1"/>
    </source>
</evidence>
<dbReference type="PRINTS" id="PR00039">
    <property type="entry name" value="HTHLYSR"/>
</dbReference>
<dbReference type="PANTHER" id="PTHR30346:SF28">
    <property type="entry name" value="HTH-TYPE TRANSCRIPTIONAL REGULATOR CYNR"/>
    <property type="match status" value="1"/>
</dbReference>
<evidence type="ECO:0000256" key="5">
    <source>
        <dbReference type="ARBA" id="ARBA00023163"/>
    </source>
</evidence>
<evidence type="ECO:0000256" key="4">
    <source>
        <dbReference type="ARBA" id="ARBA00023159"/>
    </source>
</evidence>
<keyword evidence="4" id="KW-0010">Activator</keyword>
<dbReference type="SUPFAM" id="SSF53850">
    <property type="entry name" value="Periplasmic binding protein-like II"/>
    <property type="match status" value="1"/>
</dbReference>
<dbReference type="AlphaFoldDB" id="A0A1G4WYI1"/>
<proteinExistence type="inferred from homology"/>
<dbReference type="GO" id="GO:0003677">
    <property type="term" value="F:DNA binding"/>
    <property type="evidence" value="ECO:0007669"/>
    <property type="project" value="UniProtKB-KW"/>
</dbReference>
<dbReference type="Pfam" id="PF00126">
    <property type="entry name" value="HTH_1"/>
    <property type="match status" value="1"/>
</dbReference>
<evidence type="ECO:0000256" key="7">
    <source>
        <dbReference type="ARBA" id="ARBA00056658"/>
    </source>
</evidence>
<dbReference type="Gene3D" id="3.40.190.290">
    <property type="match status" value="1"/>
</dbReference>
<dbReference type="InterPro" id="IPR005119">
    <property type="entry name" value="LysR_subst-bd"/>
</dbReference>
<evidence type="ECO:0000256" key="3">
    <source>
        <dbReference type="ARBA" id="ARBA00023125"/>
    </source>
</evidence>
<dbReference type="Pfam" id="PF03466">
    <property type="entry name" value="LysR_substrate"/>
    <property type="match status" value="1"/>
</dbReference>
<dbReference type="PANTHER" id="PTHR30346">
    <property type="entry name" value="TRANSCRIPTIONAL DUAL REGULATOR HCAR-RELATED"/>
    <property type="match status" value="1"/>
</dbReference>
<keyword evidence="2" id="KW-0805">Transcription regulation</keyword>
<gene>
    <name evidence="9" type="ORF">SAMN02799620_05560</name>
</gene>
<organism evidence="9 10">
    <name type="scientific">Mycolicibacterium fluoranthenivorans</name>
    <dbReference type="NCBI Taxonomy" id="258505"/>
    <lineage>
        <taxon>Bacteria</taxon>
        <taxon>Bacillati</taxon>
        <taxon>Actinomycetota</taxon>
        <taxon>Actinomycetes</taxon>
        <taxon>Mycobacteriales</taxon>
        <taxon>Mycobacteriaceae</taxon>
        <taxon>Mycolicibacterium</taxon>
    </lineage>
</organism>
<feature type="domain" description="HTH lysR-type" evidence="8">
    <location>
        <begin position="4"/>
        <end position="61"/>
    </location>
</feature>
<dbReference type="Proteomes" id="UP000199707">
    <property type="component" value="Unassembled WGS sequence"/>
</dbReference>
<dbReference type="InterPro" id="IPR036388">
    <property type="entry name" value="WH-like_DNA-bd_sf"/>
</dbReference>
<protein>
    <recommendedName>
        <fullName evidence="6">Probable hydrogen peroxide-inducible genes activator</fullName>
    </recommendedName>
</protein>